<dbReference type="AlphaFoldDB" id="A0AAV5M4K4"/>
<keyword evidence="2" id="KW-1185">Reference proteome</keyword>
<evidence type="ECO:0000313" key="2">
    <source>
        <dbReference type="Proteomes" id="UP001054252"/>
    </source>
</evidence>
<organism evidence="1 2">
    <name type="scientific">Rubroshorea leprosula</name>
    <dbReference type="NCBI Taxonomy" id="152421"/>
    <lineage>
        <taxon>Eukaryota</taxon>
        <taxon>Viridiplantae</taxon>
        <taxon>Streptophyta</taxon>
        <taxon>Embryophyta</taxon>
        <taxon>Tracheophyta</taxon>
        <taxon>Spermatophyta</taxon>
        <taxon>Magnoliopsida</taxon>
        <taxon>eudicotyledons</taxon>
        <taxon>Gunneridae</taxon>
        <taxon>Pentapetalae</taxon>
        <taxon>rosids</taxon>
        <taxon>malvids</taxon>
        <taxon>Malvales</taxon>
        <taxon>Dipterocarpaceae</taxon>
        <taxon>Rubroshorea</taxon>
    </lineage>
</organism>
<gene>
    <name evidence="1" type="ORF">SLEP1_g51882</name>
</gene>
<sequence>MHQLSTTGSPSYWSLIQTMQEITVLRELVNLDAIAKNGEN</sequence>
<dbReference type="EMBL" id="BPVZ01000185">
    <property type="protein sequence ID" value="GKV44723.1"/>
    <property type="molecule type" value="Genomic_DNA"/>
</dbReference>
<accession>A0AAV5M4K4</accession>
<dbReference type="Proteomes" id="UP001054252">
    <property type="component" value="Unassembled WGS sequence"/>
</dbReference>
<name>A0AAV5M4K4_9ROSI</name>
<proteinExistence type="predicted"/>
<protein>
    <submittedName>
        <fullName evidence="1">Uncharacterized protein</fullName>
    </submittedName>
</protein>
<comment type="caution">
    <text evidence="1">The sequence shown here is derived from an EMBL/GenBank/DDBJ whole genome shotgun (WGS) entry which is preliminary data.</text>
</comment>
<evidence type="ECO:0000313" key="1">
    <source>
        <dbReference type="EMBL" id="GKV44723.1"/>
    </source>
</evidence>
<reference evidence="1 2" key="1">
    <citation type="journal article" date="2021" name="Commun. Biol.">
        <title>The genome of Shorea leprosula (Dipterocarpaceae) highlights the ecological relevance of drought in aseasonal tropical rainforests.</title>
        <authorList>
            <person name="Ng K.K.S."/>
            <person name="Kobayashi M.J."/>
            <person name="Fawcett J.A."/>
            <person name="Hatakeyama M."/>
            <person name="Paape T."/>
            <person name="Ng C.H."/>
            <person name="Ang C.C."/>
            <person name="Tnah L.H."/>
            <person name="Lee C.T."/>
            <person name="Nishiyama T."/>
            <person name="Sese J."/>
            <person name="O'Brien M.J."/>
            <person name="Copetti D."/>
            <person name="Mohd Noor M.I."/>
            <person name="Ong R.C."/>
            <person name="Putra M."/>
            <person name="Sireger I.Z."/>
            <person name="Indrioko S."/>
            <person name="Kosugi Y."/>
            <person name="Izuno A."/>
            <person name="Isagi Y."/>
            <person name="Lee S.L."/>
            <person name="Shimizu K.K."/>
        </authorList>
    </citation>
    <scope>NUCLEOTIDE SEQUENCE [LARGE SCALE GENOMIC DNA]</scope>
    <source>
        <strain evidence="1">214</strain>
    </source>
</reference>